<dbReference type="Pfam" id="PF10181">
    <property type="entry name" value="PIG-H"/>
    <property type="match status" value="1"/>
</dbReference>
<evidence type="ECO:0000313" key="4">
    <source>
        <dbReference type="Proteomes" id="UP000054886"/>
    </source>
</evidence>
<evidence type="ECO:0000313" key="3">
    <source>
        <dbReference type="EMBL" id="KTB07522.1"/>
    </source>
</evidence>
<keyword evidence="1" id="KW-0812">Transmembrane</keyword>
<dbReference type="VEuPathDB" id="FungiDB:GWK60_G01419"/>
<organism evidence="3 4">
    <name type="scientific">Candida glabrata</name>
    <name type="common">Yeast</name>
    <name type="synonym">Torulopsis glabrata</name>
    <dbReference type="NCBI Taxonomy" id="5478"/>
    <lineage>
        <taxon>Eukaryota</taxon>
        <taxon>Fungi</taxon>
        <taxon>Dikarya</taxon>
        <taxon>Ascomycota</taxon>
        <taxon>Saccharomycotina</taxon>
        <taxon>Saccharomycetes</taxon>
        <taxon>Saccharomycetales</taxon>
        <taxon>Saccharomycetaceae</taxon>
        <taxon>Nakaseomyces</taxon>
    </lineage>
</organism>
<dbReference type="AlphaFoldDB" id="A0A0W0C6M0"/>
<sequence>MSKINEDKKRYAISLTEHNGMISATIYKKTYLRDQLLNGICVIVIELLFYHFLQDQVVSLLRKASLPGDCRLHRLLLSLLCFHILNTKLVITIETVTVIPKLGVQISKWHIQSISWKALQLWYVHLSSSDSIASTAVFDHIALAARTNANSNETTFIPRDRVVDIIIHETFSKTGFGVSSHLSILYNGDTSNHHRTKTRDNNRAHDGVREPCLRILYENARVRLPDQIALYNKLQRALHAK</sequence>
<dbReference type="Proteomes" id="UP000054886">
    <property type="component" value="Unassembled WGS sequence"/>
</dbReference>
<proteinExistence type="predicted"/>
<gene>
    <name evidence="3" type="ORF">AO440_001548</name>
</gene>
<keyword evidence="1" id="KW-1133">Transmembrane helix</keyword>
<accession>A0A0W0C6M0</accession>
<keyword evidence="1" id="KW-0472">Membrane</keyword>
<reference evidence="3 4" key="1">
    <citation type="submission" date="2015-10" db="EMBL/GenBank/DDBJ databases">
        <title>Draft genomes sequences of Candida glabrata isolates 1A, 1B, 2A, 2B, 3A and 3B.</title>
        <authorList>
            <person name="Haavelsrud O.E."/>
            <person name="Gaustad P."/>
        </authorList>
    </citation>
    <scope>NUCLEOTIDE SEQUENCE [LARGE SCALE GENOMIC DNA]</scope>
    <source>
        <strain evidence="3">910700640</strain>
    </source>
</reference>
<name>A0A0W0C6M0_CANGB</name>
<feature type="domain" description="Phosphatidylinositol N-acetylglucosaminyltransferase subunit H conserved" evidence="2">
    <location>
        <begin position="95"/>
        <end position="191"/>
    </location>
</feature>
<feature type="transmembrane region" description="Helical" evidence="1">
    <location>
        <begin position="36"/>
        <end position="53"/>
    </location>
</feature>
<evidence type="ECO:0000256" key="1">
    <source>
        <dbReference type="SAM" id="Phobius"/>
    </source>
</evidence>
<evidence type="ECO:0000259" key="2">
    <source>
        <dbReference type="Pfam" id="PF10181"/>
    </source>
</evidence>
<dbReference type="VEuPathDB" id="FungiDB:CAGL0G01562g"/>
<dbReference type="InterPro" id="IPR019328">
    <property type="entry name" value="PIGH-H_dom"/>
</dbReference>
<comment type="caution">
    <text evidence="3">The sequence shown here is derived from an EMBL/GenBank/DDBJ whole genome shotgun (WGS) entry which is preliminary data.</text>
</comment>
<dbReference type="VEuPathDB" id="FungiDB:B1J91_G01562g"/>
<dbReference type="EMBL" id="LLZZ01000107">
    <property type="protein sequence ID" value="KTB07522.1"/>
    <property type="molecule type" value="Genomic_DNA"/>
</dbReference>
<dbReference type="VEuPathDB" id="FungiDB:GVI51_G01419"/>
<protein>
    <recommendedName>
        <fullName evidence="2">Phosphatidylinositol N-acetylglucosaminyltransferase subunit H conserved domain-containing protein</fullName>
    </recommendedName>
</protein>